<evidence type="ECO:0000256" key="2">
    <source>
        <dbReference type="SAM" id="Phobius"/>
    </source>
</evidence>
<feature type="region of interest" description="Disordered" evidence="1">
    <location>
        <begin position="1"/>
        <end position="58"/>
    </location>
</feature>
<evidence type="ECO:0000313" key="4">
    <source>
        <dbReference type="Proteomes" id="UP000735302"/>
    </source>
</evidence>
<keyword evidence="2" id="KW-0812">Transmembrane</keyword>
<sequence length="182" mass="19336">MAILDRNNSSAPDGSSNTTNSSGPRSANTANTAVARNTRPSVARDADENPSHGRDSPGSGETFWLTGALFYLLLLIRDIMTFLIRGGLGAMMFAMDQVLRAVLLVVQGVFGSTDPVPVCDSVESADGVWAFLHPEHESDSVSLPASFHQSVQMALSSAGWIRPPCGSRGSLMDKINVDGWKA</sequence>
<evidence type="ECO:0000313" key="3">
    <source>
        <dbReference type="EMBL" id="GFO45842.1"/>
    </source>
</evidence>
<proteinExistence type="predicted"/>
<keyword evidence="2" id="KW-0472">Membrane</keyword>
<accession>A0AAV4DNB1</accession>
<feature type="transmembrane region" description="Helical" evidence="2">
    <location>
        <begin position="63"/>
        <end position="84"/>
    </location>
</feature>
<dbReference type="AlphaFoldDB" id="A0AAV4DNB1"/>
<keyword evidence="2" id="KW-1133">Transmembrane helix</keyword>
<keyword evidence="4" id="KW-1185">Reference proteome</keyword>
<comment type="caution">
    <text evidence="3">The sequence shown here is derived from an EMBL/GenBank/DDBJ whole genome shotgun (WGS) entry which is preliminary data.</text>
</comment>
<protein>
    <submittedName>
        <fullName evidence="3">Uncharacterized protein</fullName>
    </submittedName>
</protein>
<feature type="compositionally biased region" description="Basic and acidic residues" evidence="1">
    <location>
        <begin position="42"/>
        <end position="55"/>
    </location>
</feature>
<dbReference type="EMBL" id="BLXT01008083">
    <property type="protein sequence ID" value="GFO45842.1"/>
    <property type="molecule type" value="Genomic_DNA"/>
</dbReference>
<dbReference type="Proteomes" id="UP000735302">
    <property type="component" value="Unassembled WGS sequence"/>
</dbReference>
<feature type="compositionally biased region" description="Low complexity" evidence="1">
    <location>
        <begin position="25"/>
        <end position="39"/>
    </location>
</feature>
<feature type="compositionally biased region" description="Polar residues" evidence="1">
    <location>
        <begin position="1"/>
        <end position="24"/>
    </location>
</feature>
<evidence type="ECO:0000256" key="1">
    <source>
        <dbReference type="SAM" id="MobiDB-lite"/>
    </source>
</evidence>
<organism evidence="3 4">
    <name type="scientific">Plakobranchus ocellatus</name>
    <dbReference type="NCBI Taxonomy" id="259542"/>
    <lineage>
        <taxon>Eukaryota</taxon>
        <taxon>Metazoa</taxon>
        <taxon>Spiralia</taxon>
        <taxon>Lophotrochozoa</taxon>
        <taxon>Mollusca</taxon>
        <taxon>Gastropoda</taxon>
        <taxon>Heterobranchia</taxon>
        <taxon>Euthyneura</taxon>
        <taxon>Panpulmonata</taxon>
        <taxon>Sacoglossa</taxon>
        <taxon>Placobranchoidea</taxon>
        <taxon>Plakobranchidae</taxon>
        <taxon>Plakobranchus</taxon>
    </lineage>
</organism>
<gene>
    <name evidence="3" type="ORF">PoB_007234700</name>
</gene>
<name>A0AAV4DNB1_9GAST</name>
<reference evidence="3 4" key="1">
    <citation type="journal article" date="2021" name="Elife">
        <title>Chloroplast acquisition without the gene transfer in kleptoplastic sea slugs, Plakobranchus ocellatus.</title>
        <authorList>
            <person name="Maeda T."/>
            <person name="Takahashi S."/>
            <person name="Yoshida T."/>
            <person name="Shimamura S."/>
            <person name="Takaki Y."/>
            <person name="Nagai Y."/>
            <person name="Toyoda A."/>
            <person name="Suzuki Y."/>
            <person name="Arimoto A."/>
            <person name="Ishii H."/>
            <person name="Satoh N."/>
            <person name="Nishiyama T."/>
            <person name="Hasebe M."/>
            <person name="Maruyama T."/>
            <person name="Minagawa J."/>
            <person name="Obokata J."/>
            <person name="Shigenobu S."/>
        </authorList>
    </citation>
    <scope>NUCLEOTIDE SEQUENCE [LARGE SCALE GENOMIC DNA]</scope>
</reference>